<sequence length="181" mass="20195">MRRRSSGLRELRRRCEARLDELTLPVPFDARALCRTVADKRGRPILLQPLAGRSGLWGLWVATETSDFIFYEESTTPPHQEHIILHELSHLLCDHYGAAVPGGDHTRLLMPSLDPEMVRRMLGRTTYSAVEEQEAELLASLIRQRAGRPPGPGPSGPGSLLLNRLLAALDWSQAGPPDQQH</sequence>
<protein>
    <recommendedName>
        <fullName evidence="3">IrrE N-terminal-like domain-containing protein</fullName>
    </recommendedName>
</protein>
<organism evidence="1 2">
    <name type="scientific">Microbispora corallina</name>
    <dbReference type="NCBI Taxonomy" id="83302"/>
    <lineage>
        <taxon>Bacteria</taxon>
        <taxon>Bacillati</taxon>
        <taxon>Actinomycetota</taxon>
        <taxon>Actinomycetes</taxon>
        <taxon>Streptosporangiales</taxon>
        <taxon>Streptosporangiaceae</taxon>
        <taxon>Microbispora</taxon>
    </lineage>
</organism>
<dbReference type="RefSeq" id="WP_204059905.1">
    <property type="nucleotide sequence ID" value="NZ_BAAAGP010000019.1"/>
</dbReference>
<proteinExistence type="predicted"/>
<evidence type="ECO:0008006" key="3">
    <source>
        <dbReference type="Google" id="ProtNLM"/>
    </source>
</evidence>
<dbReference type="Proteomes" id="UP000603904">
    <property type="component" value="Unassembled WGS sequence"/>
</dbReference>
<accession>A0ABQ4G6L4</accession>
<comment type="caution">
    <text evidence="1">The sequence shown here is derived from an EMBL/GenBank/DDBJ whole genome shotgun (WGS) entry which is preliminary data.</text>
</comment>
<reference evidence="1 2" key="1">
    <citation type="submission" date="2021-01" db="EMBL/GenBank/DDBJ databases">
        <title>Whole genome shotgun sequence of Microbispora corallina NBRC 16416.</title>
        <authorList>
            <person name="Komaki H."/>
            <person name="Tamura T."/>
        </authorList>
    </citation>
    <scope>NUCLEOTIDE SEQUENCE [LARGE SCALE GENOMIC DNA]</scope>
    <source>
        <strain evidence="1 2">NBRC 16416</strain>
    </source>
</reference>
<gene>
    <name evidence="1" type="ORF">Mco01_57200</name>
</gene>
<evidence type="ECO:0000313" key="1">
    <source>
        <dbReference type="EMBL" id="GIH42720.1"/>
    </source>
</evidence>
<evidence type="ECO:0000313" key="2">
    <source>
        <dbReference type="Proteomes" id="UP000603904"/>
    </source>
</evidence>
<name>A0ABQ4G6L4_9ACTN</name>
<dbReference type="EMBL" id="BOOC01000032">
    <property type="protein sequence ID" value="GIH42720.1"/>
    <property type="molecule type" value="Genomic_DNA"/>
</dbReference>
<keyword evidence="2" id="KW-1185">Reference proteome</keyword>